<name>A0AAE3H9Q5_9EURY</name>
<dbReference type="AlphaFoldDB" id="A0AAE3H9Q5"/>
<keyword evidence="2" id="KW-0413">Isomerase</keyword>
<evidence type="ECO:0000313" key="2">
    <source>
        <dbReference type="EMBL" id="MCQ6962687.1"/>
    </source>
</evidence>
<dbReference type="GO" id="GO:0016853">
    <property type="term" value="F:isomerase activity"/>
    <property type="evidence" value="ECO:0007669"/>
    <property type="project" value="UniProtKB-KW"/>
</dbReference>
<dbReference type="Gene3D" id="3.20.20.150">
    <property type="entry name" value="Divalent-metal-dependent TIM barrel enzymes"/>
    <property type="match status" value="1"/>
</dbReference>
<dbReference type="InterPro" id="IPR036237">
    <property type="entry name" value="Xyl_isomerase-like_sf"/>
</dbReference>
<dbReference type="SUPFAM" id="SSF51658">
    <property type="entry name" value="Xylose isomerase-like"/>
    <property type="match status" value="1"/>
</dbReference>
<proteinExistence type="predicted"/>
<dbReference type="PANTHER" id="PTHR12110">
    <property type="entry name" value="HYDROXYPYRUVATE ISOMERASE"/>
    <property type="match status" value="1"/>
</dbReference>
<reference evidence="2 3" key="1">
    <citation type="journal article" date="2011" name="Appl. Environ. Microbiol.">
        <title>Methanogenic archaea isolated from Taiwan's Chelungpu fault.</title>
        <authorList>
            <person name="Wu S.Y."/>
            <person name="Lai M.C."/>
        </authorList>
    </citation>
    <scope>NUCLEOTIDE SEQUENCE [LARGE SCALE GENOMIC DNA]</scope>
    <source>
        <strain evidence="2 3">St545Mb</strain>
    </source>
</reference>
<evidence type="ECO:0000313" key="3">
    <source>
        <dbReference type="Proteomes" id="UP001206983"/>
    </source>
</evidence>
<feature type="domain" description="Xylose isomerase-like TIM barrel" evidence="1">
    <location>
        <begin position="48"/>
        <end position="254"/>
    </location>
</feature>
<gene>
    <name evidence="2" type="ORF">PV02_06080</name>
</gene>
<dbReference type="PANTHER" id="PTHR12110:SF21">
    <property type="entry name" value="XYLOSE ISOMERASE-LIKE TIM BARREL DOMAIN-CONTAINING PROTEIN"/>
    <property type="match status" value="1"/>
</dbReference>
<sequence>MILGASSFAGSFSQIASEVESVELYIPKMGIYTDSLLRKDLLAGIIDELSTVDLYTSLHAPYFATSLTYPQDVLVDTANMDSSAFRLIRESIEMAGEFGSRAVVLHPGRVNGDREKAFGAMVRNLGILAQDAEEHSVILGLENKEGTDQGNLCIEAEELIRAVEEVNSDNLGITFDIGHANLTCGGNMMRLREFAGKIARHVVHVHVHDNRGIWLEQYDGDEHLAPGDGIIDYRVLSELTGYRGIFNMEVFSMEDVVKGKGTILNAVRIP</sequence>
<accession>A0AAE3H9Q5</accession>
<organism evidence="2 3">
    <name type="scientific">Methanolobus chelungpuianus</name>
    <dbReference type="NCBI Taxonomy" id="502115"/>
    <lineage>
        <taxon>Archaea</taxon>
        <taxon>Methanobacteriati</taxon>
        <taxon>Methanobacteriota</taxon>
        <taxon>Stenosarchaea group</taxon>
        <taxon>Methanomicrobia</taxon>
        <taxon>Methanosarcinales</taxon>
        <taxon>Methanosarcinaceae</taxon>
        <taxon>Methanolobus</taxon>
    </lineage>
</organism>
<comment type="caution">
    <text evidence="2">The sequence shown here is derived from an EMBL/GenBank/DDBJ whole genome shotgun (WGS) entry which is preliminary data.</text>
</comment>
<protein>
    <submittedName>
        <fullName evidence="2">Xylose isomerase</fullName>
    </submittedName>
</protein>
<dbReference type="InterPro" id="IPR013022">
    <property type="entry name" value="Xyl_isomerase-like_TIM-brl"/>
</dbReference>
<keyword evidence="3" id="KW-1185">Reference proteome</keyword>
<dbReference type="RefSeq" id="WP_256622498.1">
    <property type="nucleotide sequence ID" value="NZ_JTEO01000004.1"/>
</dbReference>
<dbReference type="EMBL" id="JTEO01000004">
    <property type="protein sequence ID" value="MCQ6962687.1"/>
    <property type="molecule type" value="Genomic_DNA"/>
</dbReference>
<evidence type="ECO:0000259" key="1">
    <source>
        <dbReference type="Pfam" id="PF01261"/>
    </source>
</evidence>
<dbReference type="Proteomes" id="UP001206983">
    <property type="component" value="Unassembled WGS sequence"/>
</dbReference>
<dbReference type="Pfam" id="PF01261">
    <property type="entry name" value="AP_endonuc_2"/>
    <property type="match status" value="1"/>
</dbReference>
<dbReference type="InterPro" id="IPR050312">
    <property type="entry name" value="IolE/XylAMocC-like"/>
</dbReference>